<name>A0AAV7PGH6_PLEWA</name>
<keyword evidence="2" id="KW-1185">Reference proteome</keyword>
<protein>
    <submittedName>
        <fullName evidence="1">Uncharacterized protein</fullName>
    </submittedName>
</protein>
<reference evidence="1" key="1">
    <citation type="journal article" date="2022" name="bioRxiv">
        <title>Sequencing and chromosome-scale assembly of the giantPleurodeles waltlgenome.</title>
        <authorList>
            <person name="Brown T."/>
            <person name="Elewa A."/>
            <person name="Iarovenko S."/>
            <person name="Subramanian E."/>
            <person name="Araus A.J."/>
            <person name="Petzold A."/>
            <person name="Susuki M."/>
            <person name="Suzuki K.-i.T."/>
            <person name="Hayashi T."/>
            <person name="Toyoda A."/>
            <person name="Oliveira C."/>
            <person name="Osipova E."/>
            <person name="Leigh N.D."/>
            <person name="Simon A."/>
            <person name="Yun M.H."/>
        </authorList>
    </citation>
    <scope>NUCLEOTIDE SEQUENCE</scope>
    <source>
        <strain evidence="1">20211129_DDA</strain>
        <tissue evidence="1">Liver</tissue>
    </source>
</reference>
<evidence type="ECO:0000313" key="1">
    <source>
        <dbReference type="EMBL" id="KAJ1127306.1"/>
    </source>
</evidence>
<proteinExistence type="predicted"/>
<dbReference type="Proteomes" id="UP001066276">
    <property type="component" value="Chromosome 7"/>
</dbReference>
<comment type="caution">
    <text evidence="1">The sequence shown here is derived from an EMBL/GenBank/DDBJ whole genome shotgun (WGS) entry which is preliminary data.</text>
</comment>
<dbReference type="AlphaFoldDB" id="A0AAV7PGH6"/>
<sequence length="138" mass="14711">MVRTAVPARKKPRRNGPVVDIIVDSISGCEVLVINVDGFAVDCAFFGGVFDGGVVYSGAVDCAFVDRAVVHGSVDGGEILVNGIGMSTAIVVPADISLIDETVITVRIFKSAVKGDVLNNGFLNCFRHRRFSNCFEME</sequence>
<accession>A0AAV7PGH6</accession>
<organism evidence="1 2">
    <name type="scientific">Pleurodeles waltl</name>
    <name type="common">Iberian ribbed newt</name>
    <dbReference type="NCBI Taxonomy" id="8319"/>
    <lineage>
        <taxon>Eukaryota</taxon>
        <taxon>Metazoa</taxon>
        <taxon>Chordata</taxon>
        <taxon>Craniata</taxon>
        <taxon>Vertebrata</taxon>
        <taxon>Euteleostomi</taxon>
        <taxon>Amphibia</taxon>
        <taxon>Batrachia</taxon>
        <taxon>Caudata</taxon>
        <taxon>Salamandroidea</taxon>
        <taxon>Salamandridae</taxon>
        <taxon>Pleurodelinae</taxon>
        <taxon>Pleurodeles</taxon>
    </lineage>
</organism>
<evidence type="ECO:0000313" key="2">
    <source>
        <dbReference type="Proteomes" id="UP001066276"/>
    </source>
</evidence>
<gene>
    <name evidence="1" type="ORF">NDU88_005709</name>
</gene>
<dbReference type="EMBL" id="JANPWB010000011">
    <property type="protein sequence ID" value="KAJ1127306.1"/>
    <property type="molecule type" value="Genomic_DNA"/>
</dbReference>